<evidence type="ECO:0000313" key="2">
    <source>
        <dbReference type="EMBL" id="MBY6275516.1"/>
    </source>
</evidence>
<dbReference type="InterPro" id="IPR036779">
    <property type="entry name" value="LysM_dom_sf"/>
</dbReference>
<dbReference type="Proteomes" id="UP000732377">
    <property type="component" value="Unassembled WGS sequence"/>
</dbReference>
<dbReference type="CDD" id="cd00118">
    <property type="entry name" value="LysM"/>
    <property type="match status" value="1"/>
</dbReference>
<dbReference type="RefSeq" id="WP_273378411.1">
    <property type="nucleotide sequence ID" value="NZ_PIUK01000028.1"/>
</dbReference>
<dbReference type="PROSITE" id="PS51782">
    <property type="entry name" value="LYSM"/>
    <property type="match status" value="1"/>
</dbReference>
<feature type="domain" description="LysM" evidence="1">
    <location>
        <begin position="57"/>
        <end position="106"/>
    </location>
</feature>
<organism evidence="2 3">
    <name type="scientific">Symbiobacterium thermophilum</name>
    <dbReference type="NCBI Taxonomy" id="2734"/>
    <lineage>
        <taxon>Bacteria</taxon>
        <taxon>Bacillati</taxon>
        <taxon>Bacillota</taxon>
        <taxon>Clostridia</taxon>
        <taxon>Eubacteriales</taxon>
        <taxon>Symbiobacteriaceae</taxon>
        <taxon>Symbiobacterium</taxon>
    </lineage>
</organism>
<gene>
    <name evidence="2" type="ORF">CWE10_04730</name>
</gene>
<dbReference type="SMART" id="SM00257">
    <property type="entry name" value="LysM"/>
    <property type="match status" value="1"/>
</dbReference>
<dbReference type="InterPro" id="IPR018392">
    <property type="entry name" value="LysM"/>
</dbReference>
<accession>A0A953I8G6</accession>
<evidence type="ECO:0000259" key="1">
    <source>
        <dbReference type="PROSITE" id="PS51782"/>
    </source>
</evidence>
<proteinExistence type="predicted"/>
<name>A0A953I8G6_SYMTR</name>
<evidence type="ECO:0000313" key="3">
    <source>
        <dbReference type="Proteomes" id="UP000732377"/>
    </source>
</evidence>
<dbReference type="SUPFAM" id="SSF54106">
    <property type="entry name" value="LysM domain"/>
    <property type="match status" value="1"/>
</dbReference>
<dbReference type="Pfam" id="PF01476">
    <property type="entry name" value="LysM"/>
    <property type="match status" value="1"/>
</dbReference>
<dbReference type="Gene3D" id="3.10.350.10">
    <property type="entry name" value="LysM domain"/>
    <property type="match status" value="1"/>
</dbReference>
<dbReference type="AlphaFoldDB" id="A0A953I8G6"/>
<dbReference type="EMBL" id="PIUK01000028">
    <property type="protein sequence ID" value="MBY6275516.1"/>
    <property type="molecule type" value="Genomic_DNA"/>
</dbReference>
<protein>
    <submittedName>
        <fullName evidence="2">Peptidoglycan-binding LysM</fullName>
    </submittedName>
</protein>
<reference evidence="2" key="1">
    <citation type="submission" date="2017-11" db="EMBL/GenBank/DDBJ databases">
        <title>Three new genomes from thermophilic consortium.</title>
        <authorList>
            <person name="Quaggio R."/>
            <person name="Amgarten D."/>
            <person name="Setubal J.C."/>
        </authorList>
    </citation>
    <scope>NUCLEOTIDE SEQUENCE</scope>
    <source>
        <strain evidence="2">ZCTH01-B2</strain>
    </source>
</reference>
<sequence>MAAHSAQIGVRRVRRRTPKAVRRARTLTVLFLLTVTAAVLLCPRRVQTQAHEPPAGVHHTVAPGDTLWDIAVAYGGNRDAREVVYEIQRLNGLPSAEIYPGQVLFVPTESR</sequence>
<comment type="caution">
    <text evidence="2">The sequence shown here is derived from an EMBL/GenBank/DDBJ whole genome shotgun (WGS) entry which is preliminary data.</text>
</comment>